<dbReference type="InterPro" id="IPR011042">
    <property type="entry name" value="6-blade_b-propeller_TolB-like"/>
</dbReference>
<accession>A0AB34PDT1</accession>
<name>A0AB34PDT1_9XANT</name>
<dbReference type="NCBIfam" id="NF033523">
    <property type="entry name" value="lasso_peptidase"/>
    <property type="match status" value="1"/>
</dbReference>
<dbReference type="InterPro" id="IPR053536">
    <property type="entry name" value="Lasso_peptide_isopeptidase"/>
</dbReference>
<dbReference type="Pfam" id="PF07676">
    <property type="entry name" value="PD40"/>
    <property type="match status" value="1"/>
</dbReference>
<dbReference type="InterPro" id="IPR011659">
    <property type="entry name" value="WD40"/>
</dbReference>
<dbReference type="Pfam" id="PF00326">
    <property type="entry name" value="Peptidase_S9"/>
    <property type="match status" value="1"/>
</dbReference>
<dbReference type="Proteomes" id="UP000029879">
    <property type="component" value="Unassembled WGS sequence"/>
</dbReference>
<dbReference type="EMBL" id="JRQI01000007">
    <property type="protein sequence ID" value="KGK59371.1"/>
    <property type="molecule type" value="Genomic_DNA"/>
</dbReference>
<comment type="caution">
    <text evidence="2">The sequence shown here is derived from an EMBL/GenBank/DDBJ whole genome shotgun (WGS) entry which is preliminary data.</text>
</comment>
<proteinExistence type="predicted"/>
<protein>
    <submittedName>
        <fullName evidence="2">Dipeptidyl aminopeptidase</fullName>
    </submittedName>
</protein>
<dbReference type="Gene3D" id="3.40.50.1820">
    <property type="entry name" value="alpha/beta hydrolase"/>
    <property type="match status" value="1"/>
</dbReference>
<dbReference type="GO" id="GO:0006508">
    <property type="term" value="P:proteolysis"/>
    <property type="evidence" value="ECO:0007669"/>
    <property type="project" value="InterPro"/>
</dbReference>
<dbReference type="InterPro" id="IPR029058">
    <property type="entry name" value="AB_hydrolase_fold"/>
</dbReference>
<reference evidence="2 3" key="1">
    <citation type="submission" date="2014-10" db="EMBL/GenBank/DDBJ databases">
        <title>Genome sequence of a Xanthomonas strain that is pathogenic on beans.</title>
        <authorList>
            <person name="Aritua V."/>
            <person name="Sapp M."/>
            <person name="Harrison J."/>
            <person name="Smith J."/>
            <person name="Studholme D."/>
        </authorList>
    </citation>
    <scope>NUCLEOTIDE SEQUENCE [LARGE SCALE GENOMIC DNA]</scope>
    <source>
        <strain evidence="2 3">Nyagatare</strain>
    </source>
</reference>
<organism evidence="2 3">
    <name type="scientific">Xanthomonas cannabis pv. phaseoli</name>
    <dbReference type="NCBI Taxonomy" id="1885902"/>
    <lineage>
        <taxon>Bacteria</taxon>
        <taxon>Pseudomonadati</taxon>
        <taxon>Pseudomonadota</taxon>
        <taxon>Gammaproteobacteria</taxon>
        <taxon>Lysobacterales</taxon>
        <taxon>Lysobacteraceae</taxon>
        <taxon>Xanthomonas</taxon>
    </lineage>
</organism>
<dbReference type="AlphaFoldDB" id="A0AB34PDT1"/>
<evidence type="ECO:0000313" key="2">
    <source>
        <dbReference type="EMBL" id="KGK59371.1"/>
    </source>
</evidence>
<sequence length="659" mass="72040">MVEITDFASPVVSPDGTLVAFRVMRASVERNSDAADWYVQRMNGTAPARRVGDGGVPLRDSAGVPRPAVPVWSPDGRWIYYRAMLEGGIDVWRASVDGAAAERVSEGDADVREFWLSADGAALSYSTGPTRTEVAAMELREYDAGIRVDRTTPLGQGLFRSGYTEGRPATQRLGVMFNRVCLADALPDRWHRVQLATGVVRDGAAQDRPSAPLAPADLAVDVPDAWKLERDPATGRIAVLTRSAAATDAPRVVMGLLQDAKARRWSPCTAQACSGNAISAAQWRPGTDEVVFTVTAYDDGFAQSLHRWNVVTGEVQPVASSSGMFAGEDRWGAGRCGVSRAALACVTADAGRPPRLERVDLQTGARTILFDPNAALAQDLADLPVELLRWQDAQGQWFTGQFHRARNTGGAPSPLFVTYYRCMGFLRGGSGDEWPLAAMAEQGIATLCINAPAFPADASERYGLGLSAVTSAVDLLASRGRIDRHRVGMGGISFGSEVTMWTLLHSRLLSAASLASPTTSPLYRLLGSNIGDPFLSLLRSNWQLGAPDETPAQWQAISPTGNLQKIHAPLLMQFAEQEYMHGLDYAIPLMQAHRADLYIFPNEPHNKFQPRHKLAVYQRNLDWFRFWLQGYEDADPRKAEQYQRWREMRAAKSQTNPAN</sequence>
<keyword evidence="2" id="KW-0031">Aminopeptidase</keyword>
<evidence type="ECO:0000259" key="1">
    <source>
        <dbReference type="Pfam" id="PF00326"/>
    </source>
</evidence>
<dbReference type="Gene3D" id="2.120.10.30">
    <property type="entry name" value="TolB, C-terminal domain"/>
    <property type="match status" value="1"/>
</dbReference>
<gene>
    <name evidence="2" type="ORF">NC00_02545</name>
</gene>
<feature type="domain" description="Peptidase S9 prolyl oligopeptidase catalytic" evidence="1">
    <location>
        <begin position="470"/>
        <end position="629"/>
    </location>
</feature>
<keyword evidence="2" id="KW-0645">Protease</keyword>
<dbReference type="SUPFAM" id="SSF82171">
    <property type="entry name" value="DPP6 N-terminal domain-like"/>
    <property type="match status" value="1"/>
</dbReference>
<keyword evidence="2" id="KW-0378">Hydrolase</keyword>
<dbReference type="GO" id="GO:0008236">
    <property type="term" value="F:serine-type peptidase activity"/>
    <property type="evidence" value="ECO:0007669"/>
    <property type="project" value="InterPro"/>
</dbReference>
<evidence type="ECO:0000313" key="3">
    <source>
        <dbReference type="Proteomes" id="UP000029879"/>
    </source>
</evidence>
<dbReference type="InterPro" id="IPR001375">
    <property type="entry name" value="Peptidase_S9_cat"/>
</dbReference>
<dbReference type="SUPFAM" id="SSF53474">
    <property type="entry name" value="alpha/beta-Hydrolases"/>
    <property type="match status" value="1"/>
</dbReference>
<dbReference type="GO" id="GO:0004177">
    <property type="term" value="F:aminopeptidase activity"/>
    <property type="evidence" value="ECO:0007669"/>
    <property type="project" value="UniProtKB-KW"/>
</dbReference>